<dbReference type="Proteomes" id="UP000075398">
    <property type="component" value="Unassembled WGS sequence"/>
</dbReference>
<evidence type="ECO:0000313" key="2">
    <source>
        <dbReference type="Proteomes" id="UP000075398"/>
    </source>
</evidence>
<gene>
    <name evidence="1" type="ORF">AMQ22_00594</name>
</gene>
<dbReference type="AlphaFoldDB" id="A0A150J6D6"/>
<dbReference type="EMBL" id="LNGC01000016">
    <property type="protein sequence ID" value="KYC52803.1"/>
    <property type="molecule type" value="Genomic_DNA"/>
</dbReference>
<protein>
    <submittedName>
        <fullName evidence="1">Uncharacterized protein</fullName>
    </submittedName>
</protein>
<organism evidence="1 2">
    <name type="scientific">Candidatus Methanofastidiosum methylothiophilum</name>
    <dbReference type="NCBI Taxonomy" id="1705564"/>
    <lineage>
        <taxon>Archaea</taxon>
        <taxon>Methanobacteriati</taxon>
        <taxon>Methanobacteriota</taxon>
        <taxon>Stenosarchaea group</taxon>
        <taxon>Candidatus Methanofastidiosia</taxon>
        <taxon>Candidatus Methanofastidiosales</taxon>
        <taxon>Candidatus Methanofastidiosaceae</taxon>
        <taxon>Candidatus Methanofastidiosum</taxon>
    </lineage>
</organism>
<name>A0A150J6D6_9EURY</name>
<accession>A0A150J6D6</accession>
<comment type="caution">
    <text evidence="1">The sequence shown here is derived from an EMBL/GenBank/DDBJ whole genome shotgun (WGS) entry which is preliminary data.</text>
</comment>
<proteinExistence type="predicted"/>
<sequence length="176" mass="20810">MPVTATTKKKRVKITKTVEDYVMKDVDVYICSDGKEFEKLSDANDHEYRQTLRTIKPLQSLYSIISDIDYPEEWVYIKNIDDIVNVCRRFRLKESDFKVENWYLISVIPNNYGRDWFEAHEESYVKQLLIDALKSLPSRTPDVINIENTLDNIALKFPERMNNWIKSKGYIPTSVF</sequence>
<evidence type="ECO:0000313" key="1">
    <source>
        <dbReference type="EMBL" id="KYC52803.1"/>
    </source>
</evidence>
<reference evidence="1 2" key="1">
    <citation type="journal article" date="2016" name="ISME J.">
        <title>Chasing the elusive Euryarchaeota class WSA2: genomes reveal a uniquely fastidious methyl-reducing methanogen.</title>
        <authorList>
            <person name="Nobu M.K."/>
            <person name="Narihiro T."/>
            <person name="Kuroda K."/>
            <person name="Mei R."/>
            <person name="Liu W.T."/>
        </authorList>
    </citation>
    <scope>NUCLEOTIDE SEQUENCE [LARGE SCALE GENOMIC DNA]</scope>
    <source>
        <strain evidence="1">U1lsi0528_Bin055</strain>
    </source>
</reference>